<reference evidence="2" key="1">
    <citation type="submission" date="2020-01" db="EMBL/GenBank/DDBJ databases">
        <title>Insect and environment-associated Actinomycetes.</title>
        <authorList>
            <person name="Currrie C."/>
            <person name="Chevrette M."/>
            <person name="Carlson C."/>
            <person name="Stubbendieck R."/>
            <person name="Wendt-Pienkowski E."/>
        </authorList>
    </citation>
    <scope>NUCLEOTIDE SEQUENCE</scope>
    <source>
        <strain evidence="2">SID12501</strain>
    </source>
</reference>
<feature type="transmembrane region" description="Helical" evidence="1">
    <location>
        <begin position="55"/>
        <end position="73"/>
    </location>
</feature>
<gene>
    <name evidence="2" type="ORF">G3I71_35320</name>
</gene>
<feature type="transmembrane region" description="Helical" evidence="1">
    <location>
        <begin position="185"/>
        <end position="203"/>
    </location>
</feature>
<evidence type="ECO:0000256" key="1">
    <source>
        <dbReference type="SAM" id="Phobius"/>
    </source>
</evidence>
<evidence type="ECO:0000313" key="2">
    <source>
        <dbReference type="EMBL" id="NEC90958.1"/>
    </source>
</evidence>
<dbReference type="RefSeq" id="WP_164321268.1">
    <property type="nucleotide sequence ID" value="NZ_JAAGLU010000037.1"/>
</dbReference>
<keyword evidence="1" id="KW-0812">Transmembrane</keyword>
<feature type="transmembrane region" description="Helical" evidence="1">
    <location>
        <begin position="29"/>
        <end position="49"/>
    </location>
</feature>
<accession>A0A6B3C2W4</accession>
<dbReference type="EMBL" id="JAAGLU010000037">
    <property type="protein sequence ID" value="NEC90958.1"/>
    <property type="molecule type" value="Genomic_DNA"/>
</dbReference>
<name>A0A6B3C2W4_9ACTN</name>
<feature type="transmembrane region" description="Helical" evidence="1">
    <location>
        <begin position="215"/>
        <end position="233"/>
    </location>
</feature>
<comment type="caution">
    <text evidence="2">The sequence shown here is derived from an EMBL/GenBank/DDBJ whole genome shotgun (WGS) entry which is preliminary data.</text>
</comment>
<organism evidence="2">
    <name type="scientific">Streptomyces sp. SID12501</name>
    <dbReference type="NCBI Taxonomy" id="2706042"/>
    <lineage>
        <taxon>Bacteria</taxon>
        <taxon>Bacillati</taxon>
        <taxon>Actinomycetota</taxon>
        <taxon>Actinomycetes</taxon>
        <taxon>Kitasatosporales</taxon>
        <taxon>Streptomycetaceae</taxon>
        <taxon>Streptomyces</taxon>
    </lineage>
</organism>
<keyword evidence="1" id="KW-0472">Membrane</keyword>
<sequence length="242" mass="27432">MGGDVGVGGRDGDGIEREYRKRRKAPRGWLAYLGLMVVSCLLQISSPTGRSWERAVLLTFFAAVVVQGVLFMYRARTLMDRRGVVVRGFVIERRWAWHDVYDFRAQSLPKAPSFGRKWLVFLYDTDGRRFLLPHVDDWQLDDPPAEVDELRAVAARHRGTAWEPRPATEAHILRRTAHRKAWERAVIGALIVFVCTSLVLVVLTITTDDPPTPLLLLWVPLAAFAPIAAFLHWRCARAVAHA</sequence>
<protein>
    <submittedName>
        <fullName evidence="2">PH domain-containing protein</fullName>
    </submittedName>
</protein>
<keyword evidence="1" id="KW-1133">Transmembrane helix</keyword>
<proteinExistence type="predicted"/>
<dbReference type="AlphaFoldDB" id="A0A6B3C2W4"/>